<keyword evidence="3" id="KW-0547">Nucleotide-binding</keyword>
<feature type="domain" description="Replication origin-binding protein" evidence="2">
    <location>
        <begin position="631"/>
        <end position="754"/>
    </location>
</feature>
<evidence type="ECO:0000313" key="3">
    <source>
        <dbReference type="EMBL" id="AEA06894.1"/>
    </source>
</evidence>
<protein>
    <submittedName>
        <fullName evidence="3">Putative helicase</fullName>
    </submittedName>
</protein>
<dbReference type="InterPro" id="IPR027417">
    <property type="entry name" value="P-loop_NTPase"/>
</dbReference>
<evidence type="ECO:0000256" key="1">
    <source>
        <dbReference type="SAM" id="Coils"/>
    </source>
</evidence>
<dbReference type="OrthoDB" id="746at10239"/>
<sequence length="1086" mass="126071">MATTPLRNTTIFNISPKAEFIEPIVWDGKFGCPLCSFEGKDEGDLKKHYQSEEHRETYVSACKSPVAISSFYDIGSDETEREYTKRTSLAYNLGVLPSYLLVTEKYGTLWFSHGLRKANKNSLSSRKKRGEVGLLSPQQYAHRLGRALGHEMFFAYETGKFSRSFGSYHSFSSFWENYGKVPDNKKHFHEQFLEGHACREIFDLDSSSLSKEEVEKLDIPQLFMKLRQEFENDAKLKFFVVEACGQEENKYKVSYHIIASKVYQDIVHVGKFAKEFVSFLEKTKEGSLLASLIDKQIYTRNRTIRCPWSIKHENKRRLVPIKEQMNMEPVNFFATPDAYFWGEEDSEEEEEKETKIFSTSNDYEEVLADFVEQKLQVFQIHRKGDGWFLQRDKDEANLCPICEREHEGDNYSAYVKYGRLWLYCFRAEKSMALTSAPKDNEPKQPKAVRKVPDLKADFCYESRISRPVMFNHGKKCLAVRGAMGTGKTKALALYLKFHPHARVLSVTYRRTLARETSENLYGFVNYEDAGKGWLCAKRLAVQVDSLHRVFGKFDLLVLDEVTYTLSRLFCDVSEKNGCWGTLKHFIGTSKNILLMDKNLDQSTVNLFEELDVPCFVMRNEFKAHKNKKLLVSPTFLEFKEKLLGELANGKKICFPCSSKKKLLLVCREAQELGYKVLWYTGEGKSENAWLEQWDKYDLVAYTPTISAGVSYEQEHFDKVYGYFSSHSCCAEEAEQMLFRVRNIADNEVVLAFDNRYMNLPVTKEEVIKNIEARDSSSFALSGIEWDIAAGKMMDSPRSRAHVESIIKRNVSKNNISGTLLGLLEEQGMVTEYLSPEIRGQELKALREDTKFLEKKIQMEDAVKVCESPSITRPEFSFLCNLRDKTNEEISSCQKFMMSYKFGIEQEVLTPEFVLEYFGKEKIFENQSLAFCGSKAEQKERLADLLERKNNEKKDIKASKRIGMSCNLEKVVYARRLFYWLGYGSTTTREKKSKEEMSVRLEKIRDKIKKSRHFQELLGKMPEEEKYMVKYINGILKRMFDCYIARTSRNTRFLWELVFCSPWKHKDEITPIPKKKVHSLEIIANPF</sequence>
<dbReference type="Pfam" id="PF02399">
    <property type="entry name" value="Herpes_ori_bp"/>
    <property type="match status" value="2"/>
</dbReference>
<evidence type="ECO:0000313" key="4">
    <source>
        <dbReference type="Proteomes" id="UP000203366"/>
    </source>
</evidence>
<feature type="domain" description="Replication origin-binding protein" evidence="2">
    <location>
        <begin position="460"/>
        <end position="610"/>
    </location>
</feature>
<dbReference type="GO" id="GO:0004386">
    <property type="term" value="F:helicase activity"/>
    <property type="evidence" value="ECO:0007669"/>
    <property type="project" value="UniProtKB-KW"/>
</dbReference>
<accession>F2WKX1</accession>
<feature type="coiled-coil region" evidence="1">
    <location>
        <begin position="934"/>
        <end position="961"/>
    </location>
</feature>
<dbReference type="InterPro" id="IPR003450">
    <property type="entry name" value="Replication_origin-bd"/>
</dbReference>
<keyword evidence="4" id="KW-1185">Reference proteome</keyword>
<dbReference type="GeneID" id="10399626"/>
<dbReference type="SUPFAM" id="SSF52540">
    <property type="entry name" value="P-loop containing nucleoside triphosphate hydrolases"/>
    <property type="match status" value="1"/>
</dbReference>
<keyword evidence="1" id="KW-0175">Coiled coil</keyword>
<gene>
    <name evidence="3" type="ORF">LAU_0038</name>
</gene>
<dbReference type="GO" id="GO:0006260">
    <property type="term" value="P:DNA replication"/>
    <property type="evidence" value="ECO:0007669"/>
    <property type="project" value="InterPro"/>
</dbReference>
<keyword evidence="3" id="KW-0347">Helicase</keyword>
<dbReference type="GO" id="GO:0005524">
    <property type="term" value="F:ATP binding"/>
    <property type="evidence" value="ECO:0007669"/>
    <property type="project" value="InterPro"/>
</dbReference>
<dbReference type="RefSeq" id="YP_004347006.1">
    <property type="nucleotide sequence ID" value="NC_015326.1"/>
</dbReference>
<dbReference type="GO" id="GO:0003688">
    <property type="term" value="F:DNA replication origin binding"/>
    <property type="evidence" value="ECO:0007669"/>
    <property type="project" value="InterPro"/>
</dbReference>
<keyword evidence="3" id="KW-0067">ATP-binding</keyword>
<dbReference type="KEGG" id="vg:10399626"/>
<proteinExistence type="predicted"/>
<keyword evidence="3" id="KW-0378">Hydrolase</keyword>
<dbReference type="Proteomes" id="UP000203366">
    <property type="component" value="Segment"/>
</dbReference>
<reference evidence="3 4" key="1">
    <citation type="journal article" date="2011" name="Environ. Microbiol.">
        <title>Lausannevirus, a giant amoebal virus encoding histone doublets.</title>
        <authorList>
            <person name="Thomas V."/>
            <person name="Bertelli C."/>
            <person name="Collyn F."/>
            <person name="Casson N."/>
            <person name="Telenti A."/>
            <person name="Goesmann A."/>
            <person name="Croxatto A."/>
            <person name="Greub G."/>
        </authorList>
    </citation>
    <scope>NUCLEOTIDE SEQUENCE [LARGE SCALE GENOMIC DNA]</scope>
    <source>
        <strain evidence="3">7715</strain>
    </source>
</reference>
<dbReference type="EMBL" id="HQ113105">
    <property type="protein sequence ID" value="AEA06894.1"/>
    <property type="molecule type" value="Genomic_DNA"/>
</dbReference>
<evidence type="ECO:0000259" key="2">
    <source>
        <dbReference type="Pfam" id="PF02399"/>
    </source>
</evidence>
<organism evidence="3 4">
    <name type="scientific">Lausannevirus</name>
    <dbReference type="NCBI Taxonomy" id="999883"/>
    <lineage>
        <taxon>Viruses</taxon>
        <taxon>Varidnaviria</taxon>
        <taxon>Bamfordvirae</taxon>
        <taxon>Nucleocytoviricota</taxon>
        <taxon>Megaviricetes</taxon>
        <taxon>Pimascovirales</taxon>
        <taxon>Pimascovirales incertae sedis</taxon>
        <taxon>Marseilleviridae</taxon>
        <taxon>Losannavirus</taxon>
        <taxon>Losannavirus lausannense</taxon>
    </lineage>
</organism>
<name>F2WKX1_9VIRU</name>